<feature type="domain" description="RNase III" evidence="18">
    <location>
        <begin position="1412"/>
        <end position="1610"/>
    </location>
</feature>
<dbReference type="GO" id="GO:0003723">
    <property type="term" value="F:RNA binding"/>
    <property type="evidence" value="ECO:0007669"/>
    <property type="project" value="UniProtKB-UniRule"/>
</dbReference>
<keyword evidence="6" id="KW-0547">Nucleotide-binding</keyword>
<proteinExistence type="inferred from homology"/>
<dbReference type="GO" id="GO:0005634">
    <property type="term" value="C:nucleus"/>
    <property type="evidence" value="ECO:0007669"/>
    <property type="project" value="EnsemblMetazoa"/>
</dbReference>
<comment type="cofactor">
    <cofactor evidence="1">
        <name>Mn(2+)</name>
        <dbReference type="ChEBI" id="CHEBI:29035"/>
    </cofactor>
</comment>
<name>A0A8R1TZ20_ONCVO</name>
<evidence type="ECO:0000256" key="15">
    <source>
        <dbReference type="ARBA" id="ARBA00035116"/>
    </source>
</evidence>
<dbReference type="Pfam" id="PF20931">
    <property type="entry name" value="Dicer_platform"/>
    <property type="match status" value="1"/>
</dbReference>
<feature type="domain" description="RNase III" evidence="18">
    <location>
        <begin position="1662"/>
        <end position="1825"/>
    </location>
</feature>
<evidence type="ECO:0000256" key="13">
    <source>
        <dbReference type="ARBA" id="ARBA00023158"/>
    </source>
</evidence>
<dbReference type="AlphaFoldDB" id="A0A8R1TZ20"/>
<feature type="domain" description="Helicase ATP-binding" evidence="20">
    <location>
        <begin position="22"/>
        <end position="204"/>
    </location>
</feature>
<keyword evidence="9" id="KW-0347">Helicase</keyword>
<evidence type="ECO:0000256" key="3">
    <source>
        <dbReference type="ARBA" id="ARBA00022722"/>
    </source>
</evidence>
<dbReference type="InterPro" id="IPR044441">
    <property type="entry name" value="DICER_DSRM"/>
</dbReference>
<dbReference type="FunFam" id="1.10.1520.10:FF:000023">
    <property type="entry name" value="Endoribonuclease dcr-1"/>
    <property type="match status" value="1"/>
</dbReference>
<dbReference type="InterPro" id="IPR003100">
    <property type="entry name" value="PAZ_dom"/>
</dbReference>
<dbReference type="SUPFAM" id="SSF52540">
    <property type="entry name" value="P-loop containing nucleoside triphosphate hydrolases"/>
    <property type="match status" value="1"/>
</dbReference>
<dbReference type="SMART" id="SM00949">
    <property type="entry name" value="PAZ"/>
    <property type="match status" value="1"/>
</dbReference>
<dbReference type="Gene3D" id="3.30.160.20">
    <property type="match status" value="1"/>
</dbReference>
<evidence type="ECO:0000256" key="11">
    <source>
        <dbReference type="ARBA" id="ARBA00022842"/>
    </source>
</evidence>
<evidence type="ECO:0000256" key="9">
    <source>
        <dbReference type="ARBA" id="ARBA00022806"/>
    </source>
</evidence>
<dbReference type="Gene3D" id="1.10.1520.10">
    <property type="entry name" value="Ribonuclease III domain"/>
    <property type="match status" value="2"/>
</dbReference>
<dbReference type="GO" id="GO:0030422">
    <property type="term" value="P:siRNA processing"/>
    <property type="evidence" value="ECO:0007669"/>
    <property type="project" value="EnsemblMetazoa"/>
</dbReference>
<keyword evidence="3" id="KW-0540">Nuclease</keyword>
<dbReference type="PROSITE" id="PS00517">
    <property type="entry name" value="RNASE_3_1"/>
    <property type="match status" value="1"/>
</dbReference>
<evidence type="ECO:0000313" key="23">
    <source>
        <dbReference type="EnsemblMetazoa" id="OVOC8402.1"/>
    </source>
</evidence>
<evidence type="ECO:0000259" key="18">
    <source>
        <dbReference type="PROSITE" id="PS50142"/>
    </source>
</evidence>
<evidence type="ECO:0000313" key="24">
    <source>
        <dbReference type="Proteomes" id="UP000024404"/>
    </source>
</evidence>
<dbReference type="SMART" id="SM00490">
    <property type="entry name" value="HELICc"/>
    <property type="match status" value="1"/>
</dbReference>
<dbReference type="GO" id="GO:0005829">
    <property type="term" value="C:cytosol"/>
    <property type="evidence" value="ECO:0007669"/>
    <property type="project" value="EnsemblMetazoa"/>
</dbReference>
<dbReference type="SMART" id="SM00487">
    <property type="entry name" value="DEXDc"/>
    <property type="match status" value="1"/>
</dbReference>
<dbReference type="SUPFAM" id="SSF54768">
    <property type="entry name" value="dsRNA-binding domain-like"/>
    <property type="match status" value="1"/>
</dbReference>
<feature type="domain" description="DRBM" evidence="17">
    <location>
        <begin position="1850"/>
        <end position="1916"/>
    </location>
</feature>
<reference evidence="23" key="2">
    <citation type="submission" date="2022-06" db="UniProtKB">
        <authorList>
            <consortium name="EnsemblMetazoa"/>
        </authorList>
    </citation>
    <scope>IDENTIFICATION</scope>
</reference>
<dbReference type="PANTHER" id="PTHR14950">
    <property type="entry name" value="DICER-RELATED"/>
    <property type="match status" value="1"/>
</dbReference>
<dbReference type="PANTHER" id="PTHR14950:SF37">
    <property type="entry name" value="ENDORIBONUCLEASE DICER"/>
    <property type="match status" value="1"/>
</dbReference>
<dbReference type="GO" id="GO:0002119">
    <property type="term" value="P:nematode larval development"/>
    <property type="evidence" value="ECO:0007669"/>
    <property type="project" value="EnsemblMetazoa"/>
</dbReference>
<comment type="similarity">
    <text evidence="15 16">Belongs to the helicase family. Dicer subfamily.</text>
</comment>
<keyword evidence="10" id="KW-0067">ATP-binding</keyword>
<dbReference type="InterPro" id="IPR027417">
    <property type="entry name" value="P-loop_NTPase"/>
</dbReference>
<dbReference type="GO" id="GO:0004525">
    <property type="term" value="F:ribonuclease III activity"/>
    <property type="evidence" value="ECO:0007669"/>
    <property type="project" value="EnsemblMetazoa"/>
</dbReference>
<feature type="domain" description="Helicase C-terminal" evidence="21">
    <location>
        <begin position="376"/>
        <end position="541"/>
    </location>
</feature>
<dbReference type="CDD" id="cd18034">
    <property type="entry name" value="DEXHc_dicer"/>
    <property type="match status" value="1"/>
</dbReference>
<evidence type="ECO:0000256" key="7">
    <source>
        <dbReference type="ARBA" id="ARBA00022759"/>
    </source>
</evidence>
<sequence length="1928" mass="220483">MVVRASDVDKNFFTPRDYQVELLDKACKRNIIVPLGTGSGKTFIAVLLIKEYTTKLVVPWKSGGKRAFFLVDKVSLVEQQAAHIEHHTTLNVGKMHGHLNQDVWSEPAKFDAFIALHEVTVLTAQIFLDLLDHGFFNMSRAAVIIFDECHHVLGSKHPYRLIMHRYGQLSETEVDRPRILGLTASLINSKVPPSNLEQLLEKLERIMHSSIETASDLVSISKYGAKPREYVIMCRDFFCCACEISKKVVNILEALRTFCLKCTEFHPEFDVDPRKPVLEAVSRTKSVLEQLGPWCAWKVCQLFQRQLKKHSGQGFLPEKQVIFLQIAYTTMRFTKRLLDDKVSNIRCFADMKPILPDRLARLFEILKCFNPSNMEKVDPNFTFCGIIFVEQRYVAYVLNTLIRAISRWDSDKFGYLVSDFVIGYNSANIGAEETMALHRRQELVLRRFHQRHLNLLVATSVLEEGIDVRQCNVVIRFDRPTDYRAYVQSKGRARKDNATYFVLVEECDREQSASDLKDFLEIERMLLKRYQNVHNPSEPVISPNMEIVDDIIAPYIVKSTGAQVTLTTAISLVNRYCAKLPSDIFTRLVPQNTIVPETVGDRVMYRAELLLPINSPIKETIKLKKPLESKKLAQMAVALEACRRLHQRKELNDYLLPVGKDTMMLTALDEDPDEFIPNMNYKVGSARRRQLYDKRMAKALHNAIPHVGEECYIYVMEMDLIKAVTGAANPKNRRIINPLDTEFCFGFLSNKKIPKVPSFPLFLRQGRMQANIFLVKSRLLVDAQMLELLKAFHHYLFDNVLRLVKGGLVFVPDKAPVNVLVVPLRRERNGETNEMDFKLDYAYVRNVVSSIDELPRIPTEVERLAFKFDAAKFQDAVVMPWYRDRDHPSFYYVAEIIDAKPSSKFPDDKFATFNDYFIQKYDIVIYDQEQSLLDVDYTSSRLNLLMPRHWSRSRSRIIEERGSENGGMSQGQILVPELVDVHPIAASLWNVIAALPTLLYRINSLLLADELRELVMREAFCNPNYKTSDDVYWMPLDYPTPMDDLEMKPVQKIYDLRKKHAEQKSQENKDIEAEDSGAGMSDFEIGVWDPELAKGLEDFCLNKGRHDEIKGFEDVDGDALGLMMNGSALRQHGDMSDDDDEDAVVLFDFINSVHERLGKESGDIFAPRENITSSGWDDLVVIEESAPNGINMPLSVNSGDSQIDSRGLMADLSRMSWLLNMPTAVPLASVDMTNQTDVDIKKETVKNGRKQHPSVTRKPAQLYLDSLERLEDSDRVSSKLNRQEECVDLIDFCDEMDKILSNEYDETVPFDPNYFKGCLLDTDVELDTEVLSPKKILHEDGKLVDEGMVRSSSDLELFLQISYDRRSACSMTDVNAVDRKQEISAPVLDWITFSFEEDTFNDHPDGVSPCTLLQALTLSNASDGINLERLETVGDSFLKYAVTDYLFHTNPEQHEGKLSFARSKEVSNCNLYRLGRKHNLPSLIIGSKFDPNDGWLPPCYAPTSDFKAPNTLDAEERDKFIENVLEGKAVEGQEPIKIPTGWDEADRNSQVRRIADGIETIEFPKNMTTSWDGEEITPLPYNLLTQQSLGDKSIADAVESLIGAHLLELGPTATLKFMKWLGLKVLTEPVQMEPPLLRFIDTTEQPDKSLRKLNDLWIQFQFSKLEDCIGYRFNDRAYLLQAFTHASYYKNRITGCYQRLEFLGDAVLDYVITRFLFEHSAHYSPGVLTDLRSALVNNTIFASLAVKYNFHKHFIAMCPRLHHMIEKFVCLCAEKNLSGANFNEEMYMVTTEEEIDEGEEEDIEVPKAMGDIFESVAGAIYLDSGRSLNIVWRVFYNLMKETIDECCSNPPRSPIRELLEMEPERARFSKLERILETGKIRVTVDIQGKCRFTGMGRSYRIAKCTAAKRALRYLRSLKKEKERAAGKQ</sequence>
<dbReference type="GO" id="GO:0046872">
    <property type="term" value="F:metal ion binding"/>
    <property type="evidence" value="ECO:0007669"/>
    <property type="project" value="UniProtKB-KW"/>
</dbReference>
<protein>
    <submittedName>
        <fullName evidence="23">Uncharacterized protein</fullName>
    </submittedName>
</protein>
<dbReference type="FunFam" id="2.170.260.10:FF:000002">
    <property type="entry name" value="Putative Endoribonuclease Dicer"/>
    <property type="match status" value="1"/>
</dbReference>
<evidence type="ECO:0000256" key="14">
    <source>
        <dbReference type="ARBA" id="ARBA00023211"/>
    </source>
</evidence>
<evidence type="ECO:0000259" key="21">
    <source>
        <dbReference type="PROSITE" id="PS51194"/>
    </source>
</evidence>
<dbReference type="CDD" id="cd15903">
    <property type="entry name" value="Dicer_PBD"/>
    <property type="match status" value="1"/>
</dbReference>
<dbReference type="PROSITE" id="PS50142">
    <property type="entry name" value="RNASE_3_2"/>
    <property type="match status" value="2"/>
</dbReference>
<dbReference type="GO" id="GO:0035262">
    <property type="term" value="P:gonad morphogenesis"/>
    <property type="evidence" value="ECO:0007669"/>
    <property type="project" value="EnsemblMetazoa"/>
</dbReference>
<evidence type="ECO:0000256" key="16">
    <source>
        <dbReference type="PROSITE-ProRule" id="PRU00657"/>
    </source>
</evidence>
<dbReference type="Pfam" id="PF00271">
    <property type="entry name" value="Helicase_C"/>
    <property type="match status" value="1"/>
</dbReference>
<dbReference type="InterPro" id="IPR048512">
    <property type="entry name" value="Dicer_platform"/>
</dbReference>
<evidence type="ECO:0000256" key="6">
    <source>
        <dbReference type="ARBA" id="ARBA00022741"/>
    </source>
</evidence>
<dbReference type="Pfam" id="PF02170">
    <property type="entry name" value="PAZ"/>
    <property type="match status" value="1"/>
</dbReference>
<keyword evidence="7" id="KW-0255">Endonuclease</keyword>
<keyword evidence="14" id="KW-0464">Manganese</keyword>
<dbReference type="InterPro" id="IPR048513">
    <property type="entry name" value="Dicer_PBD"/>
</dbReference>
<keyword evidence="13" id="KW-0943">RNA-mediated gene silencing</keyword>
<dbReference type="GO" id="GO:0005524">
    <property type="term" value="F:ATP binding"/>
    <property type="evidence" value="ECO:0007669"/>
    <property type="project" value="UniProtKB-KW"/>
</dbReference>
<dbReference type="InterPro" id="IPR006935">
    <property type="entry name" value="Helicase/UvrB_N"/>
</dbReference>
<dbReference type="EMBL" id="CMVM020000248">
    <property type="status" value="NOT_ANNOTATED_CDS"/>
    <property type="molecule type" value="Genomic_DNA"/>
</dbReference>
<evidence type="ECO:0000256" key="1">
    <source>
        <dbReference type="ARBA" id="ARBA00001936"/>
    </source>
</evidence>
<dbReference type="Pfam" id="PF00636">
    <property type="entry name" value="Ribonuclease_3"/>
    <property type="match status" value="2"/>
</dbReference>
<dbReference type="Pfam" id="PF20932">
    <property type="entry name" value="Dicer_dsRBD"/>
    <property type="match status" value="1"/>
</dbReference>
<organism evidence="23 24">
    <name type="scientific">Onchocerca volvulus</name>
    <dbReference type="NCBI Taxonomy" id="6282"/>
    <lineage>
        <taxon>Eukaryota</taxon>
        <taxon>Metazoa</taxon>
        <taxon>Ecdysozoa</taxon>
        <taxon>Nematoda</taxon>
        <taxon>Chromadorea</taxon>
        <taxon>Rhabditida</taxon>
        <taxon>Spirurina</taxon>
        <taxon>Spiruromorpha</taxon>
        <taxon>Filarioidea</taxon>
        <taxon>Onchocercidae</taxon>
        <taxon>Onchocerca</taxon>
    </lineage>
</organism>
<dbReference type="CDD" id="cd00593">
    <property type="entry name" value="RIBOc"/>
    <property type="match status" value="2"/>
</dbReference>
<dbReference type="GO" id="GO:0050830">
    <property type="term" value="P:defense response to Gram-positive bacterium"/>
    <property type="evidence" value="ECO:0007669"/>
    <property type="project" value="EnsemblMetazoa"/>
</dbReference>
<dbReference type="PROSITE" id="PS51192">
    <property type="entry name" value="HELICASE_ATP_BIND_1"/>
    <property type="match status" value="1"/>
</dbReference>
<feature type="domain" description="PAZ" evidence="19">
    <location>
        <begin position="860"/>
        <end position="983"/>
    </location>
</feature>
<evidence type="ECO:0000256" key="12">
    <source>
        <dbReference type="ARBA" id="ARBA00022884"/>
    </source>
</evidence>
<dbReference type="InterPro" id="IPR036389">
    <property type="entry name" value="RNase_III_sf"/>
</dbReference>
<evidence type="ECO:0000256" key="5">
    <source>
        <dbReference type="ARBA" id="ARBA00022737"/>
    </source>
</evidence>
<evidence type="ECO:0000259" key="20">
    <source>
        <dbReference type="PROSITE" id="PS51192"/>
    </source>
</evidence>
<keyword evidence="4" id="KW-0479">Metal-binding</keyword>
<keyword evidence="12 16" id="KW-0694">RNA-binding</keyword>
<reference evidence="24" key="1">
    <citation type="submission" date="2013-10" db="EMBL/GenBank/DDBJ databases">
        <title>Genome sequencing of Onchocerca volvulus.</title>
        <authorList>
            <person name="Cotton J."/>
            <person name="Tsai J."/>
            <person name="Stanley E."/>
            <person name="Tracey A."/>
            <person name="Holroyd N."/>
            <person name="Lustigman S."/>
            <person name="Berriman M."/>
        </authorList>
    </citation>
    <scope>NUCLEOTIDE SEQUENCE</scope>
</reference>
<dbReference type="CDD" id="cd10843">
    <property type="entry name" value="DSRM_DICER"/>
    <property type="match status" value="1"/>
</dbReference>
<dbReference type="SMART" id="SM00535">
    <property type="entry name" value="RIBOc"/>
    <property type="match status" value="2"/>
</dbReference>
<dbReference type="InterPro" id="IPR038248">
    <property type="entry name" value="Dicer_dimer_sf"/>
</dbReference>
<dbReference type="InterPro" id="IPR014001">
    <property type="entry name" value="Helicase_ATP-bd"/>
</dbReference>
<keyword evidence="11" id="KW-0460">Magnesium</keyword>
<dbReference type="InterPro" id="IPR001650">
    <property type="entry name" value="Helicase_C-like"/>
</dbReference>
<dbReference type="SUPFAM" id="SSF69065">
    <property type="entry name" value="RNase III domain-like"/>
    <property type="match status" value="2"/>
</dbReference>
<dbReference type="PROSITE" id="PS50821">
    <property type="entry name" value="PAZ"/>
    <property type="match status" value="1"/>
</dbReference>
<dbReference type="GO" id="GO:0070578">
    <property type="term" value="C:RISC-loading complex"/>
    <property type="evidence" value="ECO:0007669"/>
    <property type="project" value="TreeGrafter"/>
</dbReference>
<evidence type="ECO:0000256" key="10">
    <source>
        <dbReference type="ARBA" id="ARBA00022840"/>
    </source>
</evidence>
<dbReference type="GO" id="GO:0006401">
    <property type="term" value="P:RNA catabolic process"/>
    <property type="evidence" value="ECO:0007669"/>
    <property type="project" value="EnsemblMetazoa"/>
</dbReference>
<dbReference type="Pfam" id="PF04851">
    <property type="entry name" value="ResIII"/>
    <property type="match status" value="1"/>
</dbReference>
<dbReference type="GO" id="GO:0004530">
    <property type="term" value="F:deoxyribonuclease I activity"/>
    <property type="evidence" value="ECO:0007669"/>
    <property type="project" value="EnsemblMetazoa"/>
</dbReference>
<dbReference type="Gene3D" id="3.40.50.300">
    <property type="entry name" value="P-loop containing nucleotide triphosphate hydrolases"/>
    <property type="match status" value="2"/>
</dbReference>
<comment type="cofactor">
    <cofactor evidence="2">
        <name>Mg(2+)</name>
        <dbReference type="ChEBI" id="CHEBI:18420"/>
    </cofactor>
</comment>
<evidence type="ECO:0000259" key="22">
    <source>
        <dbReference type="PROSITE" id="PS51327"/>
    </source>
</evidence>
<keyword evidence="24" id="KW-1185">Reference proteome</keyword>
<feature type="domain" description="Dicer dsRNA-binding fold" evidence="22">
    <location>
        <begin position="569"/>
        <end position="665"/>
    </location>
</feature>
<dbReference type="GO" id="GO:0004386">
    <property type="term" value="F:helicase activity"/>
    <property type="evidence" value="ECO:0007669"/>
    <property type="project" value="UniProtKB-KW"/>
</dbReference>
<evidence type="ECO:0000256" key="2">
    <source>
        <dbReference type="ARBA" id="ARBA00001946"/>
    </source>
</evidence>
<dbReference type="FunFam" id="3.40.50.300:FF:000628">
    <property type="entry name" value="Endoribonuclease Dicer"/>
    <property type="match status" value="1"/>
</dbReference>
<dbReference type="Gene3D" id="3.30.160.380">
    <property type="entry name" value="Dicer dimerisation domain"/>
    <property type="match status" value="1"/>
</dbReference>
<dbReference type="GO" id="GO:0031054">
    <property type="term" value="P:pre-miRNA processing"/>
    <property type="evidence" value="ECO:0007669"/>
    <property type="project" value="EnsemblMetazoa"/>
</dbReference>
<dbReference type="InterPro" id="IPR014720">
    <property type="entry name" value="dsRBD_dom"/>
</dbReference>
<dbReference type="PROSITE" id="PS50137">
    <property type="entry name" value="DS_RBD"/>
    <property type="match status" value="1"/>
</dbReference>
<dbReference type="GO" id="GO:0006309">
    <property type="term" value="P:apoptotic DNA fragmentation"/>
    <property type="evidence" value="ECO:0007669"/>
    <property type="project" value="EnsemblMetazoa"/>
</dbReference>
<dbReference type="PROSITE" id="PS51194">
    <property type="entry name" value="HELICASE_CTER"/>
    <property type="match status" value="1"/>
</dbReference>
<dbReference type="GO" id="GO:0003677">
    <property type="term" value="F:DNA binding"/>
    <property type="evidence" value="ECO:0007669"/>
    <property type="project" value="InterPro"/>
</dbReference>
<dbReference type="PROSITE" id="PS51327">
    <property type="entry name" value="DICER_DSRBF"/>
    <property type="match status" value="1"/>
</dbReference>
<dbReference type="EnsemblMetazoa" id="OVOC8402.1">
    <property type="protein sequence ID" value="OVOC8402.1"/>
    <property type="gene ID" value="WBGene00245211"/>
</dbReference>
<dbReference type="FunFam" id="1.10.1520.10:FF:000005">
    <property type="entry name" value="Putative endoribonuclease dicer"/>
    <property type="match status" value="1"/>
</dbReference>
<evidence type="ECO:0000259" key="19">
    <source>
        <dbReference type="PROSITE" id="PS50821"/>
    </source>
</evidence>
<evidence type="ECO:0000259" key="17">
    <source>
        <dbReference type="PROSITE" id="PS50137"/>
    </source>
</evidence>
<evidence type="ECO:0000256" key="8">
    <source>
        <dbReference type="ARBA" id="ARBA00022801"/>
    </source>
</evidence>
<dbReference type="GO" id="GO:0008355">
    <property type="term" value="P:olfactory learning"/>
    <property type="evidence" value="ECO:0007669"/>
    <property type="project" value="EnsemblMetazoa"/>
</dbReference>
<evidence type="ECO:0000256" key="4">
    <source>
        <dbReference type="ARBA" id="ARBA00022723"/>
    </source>
</evidence>
<dbReference type="Gene3D" id="2.170.260.10">
    <property type="entry name" value="paz domain"/>
    <property type="match status" value="1"/>
</dbReference>
<dbReference type="Pfam" id="PF03368">
    <property type="entry name" value="Dicer_dimer"/>
    <property type="match status" value="1"/>
</dbReference>
<dbReference type="InterPro" id="IPR000999">
    <property type="entry name" value="RNase_III_dom"/>
</dbReference>
<keyword evidence="8" id="KW-0378">Hydrolase</keyword>
<dbReference type="InterPro" id="IPR005034">
    <property type="entry name" value="Dicer_dimerisation"/>
</dbReference>
<keyword evidence="5" id="KW-0677">Repeat</keyword>
<dbReference type="Proteomes" id="UP000024404">
    <property type="component" value="Unassembled WGS sequence"/>
</dbReference>
<dbReference type="GO" id="GO:0040034">
    <property type="term" value="P:regulation of development, heterochronic"/>
    <property type="evidence" value="ECO:0007669"/>
    <property type="project" value="EnsemblMetazoa"/>
</dbReference>
<accession>A0A8R1TZ20</accession>
<dbReference type="Pfam" id="PF20930">
    <property type="entry name" value="Dicer_PBD"/>
    <property type="match status" value="1"/>
</dbReference>